<dbReference type="PRINTS" id="PR00988">
    <property type="entry name" value="URIDINKINASE"/>
</dbReference>
<protein>
    <submittedName>
        <fullName evidence="2">Phosphoribulokinase</fullName>
        <ecNumber evidence="2">2.7.1.19</ecNumber>
    </submittedName>
</protein>
<dbReference type="GO" id="GO:0005524">
    <property type="term" value="F:ATP binding"/>
    <property type="evidence" value="ECO:0007669"/>
    <property type="project" value="InterPro"/>
</dbReference>
<reference evidence="2" key="1">
    <citation type="submission" date="2018-07" db="EMBL/GenBank/DDBJ databases">
        <authorList>
            <person name="Quirk P.G."/>
            <person name="Krulwich T.A."/>
        </authorList>
    </citation>
    <scope>NUCLEOTIDE SEQUENCE</scope>
</reference>
<dbReference type="AlphaFoldDB" id="A0A380TAK6"/>
<proteinExistence type="predicted"/>
<dbReference type="EMBL" id="UIDG01000101">
    <property type="protein sequence ID" value="SUS05349.1"/>
    <property type="molecule type" value="Genomic_DNA"/>
</dbReference>
<evidence type="ECO:0000259" key="1">
    <source>
        <dbReference type="Pfam" id="PF00485"/>
    </source>
</evidence>
<dbReference type="NCBIfam" id="NF005655">
    <property type="entry name" value="PRK07429.1"/>
    <property type="match status" value="1"/>
</dbReference>
<dbReference type="EC" id="2.7.1.19" evidence="2"/>
<accession>A0A380TAK6</accession>
<evidence type="ECO:0000313" key="3">
    <source>
        <dbReference type="EMBL" id="SUS06491.1"/>
    </source>
</evidence>
<keyword evidence="2" id="KW-0418">Kinase</keyword>
<dbReference type="SUPFAM" id="SSF52540">
    <property type="entry name" value="P-loop containing nucleoside triphosphate hydrolases"/>
    <property type="match status" value="1"/>
</dbReference>
<name>A0A380TAK6_9ZZZZ</name>
<dbReference type="GO" id="GO:0008974">
    <property type="term" value="F:phosphoribulokinase activity"/>
    <property type="evidence" value="ECO:0007669"/>
    <property type="project" value="UniProtKB-EC"/>
</dbReference>
<keyword evidence="2" id="KW-0808">Transferase</keyword>
<dbReference type="PANTHER" id="PTHR10285">
    <property type="entry name" value="URIDINE KINASE"/>
    <property type="match status" value="1"/>
</dbReference>
<evidence type="ECO:0000313" key="2">
    <source>
        <dbReference type="EMBL" id="SUS05349.1"/>
    </source>
</evidence>
<feature type="domain" description="Phosphoribulokinase/uridine kinase" evidence="1">
    <location>
        <begin position="11"/>
        <end position="185"/>
    </location>
</feature>
<gene>
    <name evidence="2" type="ORF">DF3PB_190013</name>
    <name evidence="3" type="ORF">DF3PB_290013</name>
</gene>
<dbReference type="Gene3D" id="3.40.50.300">
    <property type="entry name" value="P-loop containing nucleotide triphosphate hydrolases"/>
    <property type="match status" value="1"/>
</dbReference>
<dbReference type="InterPro" id="IPR006083">
    <property type="entry name" value="PRK/URK"/>
</dbReference>
<dbReference type="InterPro" id="IPR027417">
    <property type="entry name" value="P-loop_NTPase"/>
</dbReference>
<dbReference type="Pfam" id="PF00485">
    <property type="entry name" value="PRK"/>
    <property type="match status" value="1"/>
</dbReference>
<organism evidence="2">
    <name type="scientific">metagenome</name>
    <dbReference type="NCBI Taxonomy" id="256318"/>
    <lineage>
        <taxon>unclassified sequences</taxon>
        <taxon>metagenomes</taxon>
    </lineage>
</organism>
<dbReference type="EMBL" id="UIDG01000212">
    <property type="protein sequence ID" value="SUS06491.1"/>
    <property type="molecule type" value="Genomic_DNA"/>
</dbReference>
<sequence length="312" mass="34361">MALTNQKKPVIIGIVGDSGAGKTTFAAGLVHVLGPERTASICIDDYHRYSRADRAGMDITPHDPACNYVDILEQHVDLLRDGQPILKPVYNHHGGRLEPPEYVVPKDFIVLEGLLGYATPRLRDCFDVKFYMEPQEELRIRWKYQRDTGVGGYTAAEFAASLPLLNRDSALHIAPQRAYADMIVGFYPPDEAPEESGARLNVRHILRPTLPYLDLAPLLEVGADKGFDLELARDIDGRPVDALLISGTADGERSEEMEAYLWSLLPNGEARPEAIGQFIDAKGSTRHSHALALSQLVATHYLLNAALGENAV</sequence>